<dbReference type="Proteomes" id="UP000586093">
    <property type="component" value="Unassembled WGS sequence"/>
</dbReference>
<dbReference type="InterPro" id="IPR053733">
    <property type="entry name" value="Heme_Transport_Util_sf"/>
</dbReference>
<proteinExistence type="predicted"/>
<dbReference type="Gene3D" id="3.40.1570.10">
    <property type="entry name" value="HemS/ChuS/ChuX like domains"/>
    <property type="match status" value="2"/>
</dbReference>
<dbReference type="RefSeq" id="WP_182663557.1">
    <property type="nucleotide sequence ID" value="NZ_JACIVI010000002.1"/>
</dbReference>
<protein>
    <submittedName>
        <fullName evidence="3">Hemin-degrading factor</fullName>
    </submittedName>
</protein>
<organism evidence="3 4">
    <name type="scientific">Aquariibacter albus</name>
    <dbReference type="NCBI Taxonomy" id="2759899"/>
    <lineage>
        <taxon>Bacteria</taxon>
        <taxon>Pseudomonadati</taxon>
        <taxon>Pseudomonadota</taxon>
        <taxon>Betaproteobacteria</taxon>
        <taxon>Burkholderiales</taxon>
        <taxon>Sphaerotilaceae</taxon>
        <taxon>Aquariibacter</taxon>
    </lineage>
</organism>
<sequence>MALLDTPARRAMPVTAPGELLDAFLALRREARLRHRDAAARLGVSEGEAVAAAVAAPPPFSAVRLAPPWPRLFERVPSLGRVMALTRNEAVVHEKIGVYADMSHRAGVGLALGQDIDLRIFYVAWAHAFAVTEQAEDGTLQRSLQVFDAHGVAIHKVILRPGADLPAWERLVSDFAHPDQEPGLQPEPAEPAPPPPDDAAVDVAAFQAAWLAMADTHEFFGLVRRFGLSRTQALRLAPAGHAESVSPGVLRILLESVAAEGLPIMVFVGNPGMIQIHTGPVQNIKVMGPWLNVLDPGFNLHLREDLVSRAWIVRKPTADGVVSSLELFDAAGETLVMVFGERKPGRAELPAWRALLGALPREAIHG</sequence>
<dbReference type="EMBL" id="JACIVI010000002">
    <property type="protein sequence ID" value="MBB1162041.1"/>
    <property type="molecule type" value="Genomic_DNA"/>
</dbReference>
<evidence type="ECO:0000313" key="3">
    <source>
        <dbReference type="EMBL" id="MBB1162041.1"/>
    </source>
</evidence>
<name>A0A839HSC8_9BURK</name>
<dbReference type="SUPFAM" id="SSF144064">
    <property type="entry name" value="Heme iron utilization protein-like"/>
    <property type="match status" value="1"/>
</dbReference>
<dbReference type="CDD" id="cd16830">
    <property type="entry name" value="HemS-like_N"/>
    <property type="match status" value="1"/>
</dbReference>
<evidence type="ECO:0000313" key="4">
    <source>
        <dbReference type="Proteomes" id="UP000586093"/>
    </source>
</evidence>
<dbReference type="GO" id="GO:0006826">
    <property type="term" value="P:iron ion transport"/>
    <property type="evidence" value="ECO:0007669"/>
    <property type="project" value="InterPro"/>
</dbReference>
<evidence type="ECO:0000259" key="2">
    <source>
        <dbReference type="Pfam" id="PF05171"/>
    </source>
</evidence>
<gene>
    <name evidence="3" type="ORF">H4F90_08615</name>
</gene>
<accession>A0A839HSC8</accession>
<dbReference type="AlphaFoldDB" id="A0A839HSC8"/>
<feature type="region of interest" description="Disordered" evidence="1">
    <location>
        <begin position="177"/>
        <end position="196"/>
    </location>
</feature>
<dbReference type="CDD" id="cd16831">
    <property type="entry name" value="HemS-like_C"/>
    <property type="match status" value="1"/>
</dbReference>
<dbReference type="Pfam" id="PF05171">
    <property type="entry name" value="HemS"/>
    <property type="match status" value="2"/>
</dbReference>
<dbReference type="InterPro" id="IPR007845">
    <property type="entry name" value="HemS/ChuX_dom"/>
</dbReference>
<feature type="domain" description="Haemin-degrading HemS/ChuX" evidence="2">
    <location>
        <begin position="227"/>
        <end position="358"/>
    </location>
</feature>
<evidence type="ECO:0000256" key="1">
    <source>
        <dbReference type="SAM" id="MobiDB-lite"/>
    </source>
</evidence>
<reference evidence="3 4" key="1">
    <citation type="submission" date="2020-08" db="EMBL/GenBank/DDBJ databases">
        <title>Aquariorum lacteus gen. nov., sp. nov., a new member of the family Comamonadaceae, isolated from freshwater aquarium.</title>
        <authorList>
            <person name="Chun S.-J."/>
        </authorList>
    </citation>
    <scope>NUCLEOTIDE SEQUENCE [LARGE SCALE GENOMIC DNA]</scope>
    <source>
        <strain evidence="3 4">SJAQ100</strain>
    </source>
</reference>
<keyword evidence="4" id="KW-1185">Reference proteome</keyword>
<comment type="caution">
    <text evidence="3">The sequence shown here is derived from an EMBL/GenBank/DDBJ whole genome shotgun (WGS) entry which is preliminary data.</text>
</comment>
<feature type="domain" description="Haemin-degrading HemS/ChuX" evidence="2">
    <location>
        <begin position="43"/>
        <end position="175"/>
    </location>
</feature>